<keyword evidence="8" id="KW-1185">Reference proteome</keyword>
<keyword evidence="4 6" id="KW-1133">Transmembrane helix</keyword>
<accession>T0GFV7</accession>
<sequence>MESDMVRLCGQNMVMGRRHIEMLTAIDRYLARLIALPMLGTLVIAAMLLVLDKMLSLFDFVAAEGGPVSVVWRMLANMLPEYLSLGIPIGLMLGILLAFRKLAQTSELDVMRAVGLSYGRLLRVPYMFAIGMAVLNLGIVGFVQPLSRHAYEALRFELRSGALGASIKVGEFTSLGKRMTMRIERSLDEGRNLQGIFVRAEGRNGQSLAVTAAQGSFLATDDPDTIIFRLRDGVLVNNAPKYKTPRILSFSSHDLPIDLPQIESFRGRDVDREKTLPELVTIARDPATPQKLRDEVRANFHFRMVEVVMMMLLPLAALAFAIPPKRSTSALGVFLSIVFIVTYHKINQYGESVGALGRVDPIIALWGPFALTAGLIFWMYHVVAHRPGGQPIGALEYAFAKIGKQVSRILPLGNRRNGSSTQEPQGAA</sequence>
<evidence type="ECO:0000313" key="7">
    <source>
        <dbReference type="EMBL" id="EQA98932.1"/>
    </source>
</evidence>
<dbReference type="GO" id="GO:0043190">
    <property type="term" value="C:ATP-binding cassette (ABC) transporter complex"/>
    <property type="evidence" value="ECO:0007669"/>
    <property type="project" value="InterPro"/>
</dbReference>
<dbReference type="eggNOG" id="COG0795">
    <property type="taxonomic scope" value="Bacteria"/>
</dbReference>
<evidence type="ECO:0000313" key="8">
    <source>
        <dbReference type="Proteomes" id="UP000015524"/>
    </source>
</evidence>
<feature type="transmembrane region" description="Helical" evidence="6">
    <location>
        <begin position="124"/>
        <end position="143"/>
    </location>
</feature>
<comment type="caution">
    <text evidence="7">The sequence shown here is derived from an EMBL/GenBank/DDBJ whole genome shotgun (WGS) entry which is preliminary data.</text>
</comment>
<dbReference type="Proteomes" id="UP000015524">
    <property type="component" value="Unassembled WGS sequence"/>
</dbReference>
<name>T0GFV7_9SPHN</name>
<dbReference type="NCBIfam" id="TIGR04407">
    <property type="entry name" value="LptF_YjgP"/>
    <property type="match status" value="1"/>
</dbReference>
<keyword evidence="2" id="KW-1003">Cell membrane</keyword>
<protein>
    <submittedName>
        <fullName evidence="7">YjgP/YjgQ family permease</fullName>
    </submittedName>
</protein>
<dbReference type="AlphaFoldDB" id="T0GFV7"/>
<organism evidence="7 8">
    <name type="scientific">Sphingobium baderi LL03</name>
    <dbReference type="NCBI Taxonomy" id="1114964"/>
    <lineage>
        <taxon>Bacteria</taxon>
        <taxon>Pseudomonadati</taxon>
        <taxon>Pseudomonadota</taxon>
        <taxon>Alphaproteobacteria</taxon>
        <taxon>Sphingomonadales</taxon>
        <taxon>Sphingomonadaceae</taxon>
        <taxon>Sphingobium</taxon>
    </lineage>
</organism>
<dbReference type="Pfam" id="PF03739">
    <property type="entry name" value="LptF_LptG"/>
    <property type="match status" value="1"/>
</dbReference>
<dbReference type="GO" id="GO:0015920">
    <property type="term" value="P:lipopolysaccharide transport"/>
    <property type="evidence" value="ECO:0007669"/>
    <property type="project" value="TreeGrafter"/>
</dbReference>
<keyword evidence="5 6" id="KW-0472">Membrane</keyword>
<dbReference type="EMBL" id="ATIB01000079">
    <property type="protein sequence ID" value="EQA98932.1"/>
    <property type="molecule type" value="Genomic_DNA"/>
</dbReference>
<feature type="transmembrane region" description="Helical" evidence="6">
    <location>
        <begin position="329"/>
        <end position="346"/>
    </location>
</feature>
<evidence type="ECO:0000256" key="5">
    <source>
        <dbReference type="ARBA" id="ARBA00023136"/>
    </source>
</evidence>
<dbReference type="InterPro" id="IPR005495">
    <property type="entry name" value="LptG/LptF_permease"/>
</dbReference>
<feature type="transmembrane region" description="Helical" evidence="6">
    <location>
        <begin position="361"/>
        <end position="380"/>
    </location>
</feature>
<dbReference type="GO" id="GO:0055085">
    <property type="term" value="P:transmembrane transport"/>
    <property type="evidence" value="ECO:0007669"/>
    <property type="project" value="InterPro"/>
</dbReference>
<feature type="transmembrane region" description="Helical" evidence="6">
    <location>
        <begin position="29"/>
        <end position="51"/>
    </location>
</feature>
<feature type="transmembrane region" description="Helical" evidence="6">
    <location>
        <begin position="300"/>
        <end position="322"/>
    </location>
</feature>
<evidence type="ECO:0000256" key="2">
    <source>
        <dbReference type="ARBA" id="ARBA00022475"/>
    </source>
</evidence>
<evidence type="ECO:0000256" key="1">
    <source>
        <dbReference type="ARBA" id="ARBA00004651"/>
    </source>
</evidence>
<dbReference type="PANTHER" id="PTHR33529:SF2">
    <property type="entry name" value="LIPOPOLYSACCHARIDE EXPORT SYSTEM PERMEASE PROTEIN LPTG"/>
    <property type="match status" value="1"/>
</dbReference>
<proteinExistence type="predicted"/>
<evidence type="ECO:0000256" key="4">
    <source>
        <dbReference type="ARBA" id="ARBA00022989"/>
    </source>
</evidence>
<feature type="transmembrane region" description="Helical" evidence="6">
    <location>
        <begin position="82"/>
        <end position="103"/>
    </location>
</feature>
<evidence type="ECO:0000256" key="3">
    <source>
        <dbReference type="ARBA" id="ARBA00022692"/>
    </source>
</evidence>
<gene>
    <name evidence="7" type="ORF">L485_15355</name>
</gene>
<dbReference type="InterPro" id="IPR030922">
    <property type="entry name" value="LptF"/>
</dbReference>
<dbReference type="PANTHER" id="PTHR33529">
    <property type="entry name" value="SLR0882 PROTEIN-RELATED"/>
    <property type="match status" value="1"/>
</dbReference>
<evidence type="ECO:0000256" key="6">
    <source>
        <dbReference type="SAM" id="Phobius"/>
    </source>
</evidence>
<dbReference type="PATRIC" id="fig|1114964.3.peg.2997"/>
<reference evidence="7 8" key="1">
    <citation type="journal article" date="2013" name="Genome Announc.">
        <title>Draft Genome Sequence of a Hexachlorocyclohexane-Degrading Bacterium, Sphingobium baderi Strain LL03T.</title>
        <authorList>
            <person name="Kaur J."/>
            <person name="Verma H."/>
            <person name="Tripathi C."/>
            <person name="Khurana J.P."/>
            <person name="Lal R."/>
        </authorList>
    </citation>
    <scope>NUCLEOTIDE SEQUENCE [LARGE SCALE GENOMIC DNA]</scope>
    <source>
        <strain evidence="7 8">LL03</strain>
    </source>
</reference>
<keyword evidence="3 6" id="KW-0812">Transmembrane</keyword>
<comment type="subcellular location">
    <subcellularLocation>
        <location evidence="1">Cell membrane</location>
        <topology evidence="1">Multi-pass membrane protein</topology>
    </subcellularLocation>
</comment>